<dbReference type="Proteomes" id="UP000039865">
    <property type="component" value="Unassembled WGS sequence"/>
</dbReference>
<name>A0A078APE7_STYLE</name>
<evidence type="ECO:0000313" key="2">
    <source>
        <dbReference type="Proteomes" id="UP000039865"/>
    </source>
</evidence>
<dbReference type="AlphaFoldDB" id="A0A078APE7"/>
<proteinExistence type="predicted"/>
<organism evidence="1 2">
    <name type="scientific">Stylonychia lemnae</name>
    <name type="common">Ciliate</name>
    <dbReference type="NCBI Taxonomy" id="5949"/>
    <lineage>
        <taxon>Eukaryota</taxon>
        <taxon>Sar</taxon>
        <taxon>Alveolata</taxon>
        <taxon>Ciliophora</taxon>
        <taxon>Intramacronucleata</taxon>
        <taxon>Spirotrichea</taxon>
        <taxon>Stichotrichia</taxon>
        <taxon>Sporadotrichida</taxon>
        <taxon>Oxytrichidae</taxon>
        <taxon>Stylonychinae</taxon>
        <taxon>Stylonychia</taxon>
    </lineage>
</organism>
<protein>
    <submittedName>
        <fullName evidence="1">Uncharacterized protein</fullName>
    </submittedName>
</protein>
<dbReference type="EMBL" id="CCKQ01012396">
    <property type="protein sequence ID" value="CDW84014.1"/>
    <property type="molecule type" value="Genomic_DNA"/>
</dbReference>
<keyword evidence="2" id="KW-1185">Reference proteome</keyword>
<accession>A0A078APE7</accession>
<reference evidence="1 2" key="1">
    <citation type="submission" date="2014-06" db="EMBL/GenBank/DDBJ databases">
        <authorList>
            <person name="Swart Estienne"/>
        </authorList>
    </citation>
    <scope>NUCLEOTIDE SEQUENCE [LARGE SCALE GENOMIC DNA]</scope>
    <source>
        <strain evidence="1 2">130c</strain>
    </source>
</reference>
<gene>
    <name evidence="1" type="primary">Contig11754.g12571</name>
    <name evidence="1" type="ORF">STYLEM_13071</name>
</gene>
<evidence type="ECO:0000313" key="1">
    <source>
        <dbReference type="EMBL" id="CDW84014.1"/>
    </source>
</evidence>
<sequence length="569" mass="66331">MSNQQYIQFNLDWKYENANCSVYNLTVDILEGSAINGWWQIQNSVLILGTPDQNNASGNFVFINYVNYGYGLKTNFTFKVQINKTCKSNKYSKPQDIGSTMELQYNLNSGFQPIPYYFTQELSYCDNFKNIVQKQPPYSNNIGIQHQDFNSTHFLLSIEGEDLYGQTIPIVIEAYLRGAFKEKITLNFKILPCKLYTIKPNPIDILNYENQPKFFMIRMKDFLKIEISPFIQDNKCNFKLEYQQSNSVLTSNELTLQERTDQIFEYHFKTDNKKLALLGPIIFQIKAISKDYLDSVISTPLNVSIQVQQFNSQGPKFYKKLEVLNIFPGETKYYEFPDVFDFDNDQLKEVQLLLFRAQEFVFGSYPKLLITPEENHIRNYSIRVISEFQDGYVINQPTSNGKALNIKVLKPKLKSIDLKGLAKITFNTKIQQPDSYSKIDNRTLLLQIFGKNGEQKNIQFQWKVVSFQPQQFDIQIIFNDPTIGLQFLWSLINTVQLIVRAPLQNLNFPANVIFFYSLIIDLTNFNALSSYIDDQTFFQFSDQPTPMNFYQMDIFQKGIIQCKCQLDKL</sequence>
<dbReference type="InParanoid" id="A0A078APE7"/>